<dbReference type="AlphaFoldDB" id="D8P8S9"/>
<sequence length="99" mass="11072">MADRVRTYPGTRTPALHQGHGKRNCVKVLERLSAYLDDELSGDVCQEIRAHLGDCPNCEVFLDSLRQTVQLCRNRPSPALSKNDRANLRRQILKAAATA</sequence>
<gene>
    <name evidence="2" type="ORF">NIDE4246</name>
</gene>
<dbReference type="HOGENOM" id="CLU_2315093_0_0_0"/>
<organism evidence="2 3">
    <name type="scientific">Nitrospira defluvii</name>
    <dbReference type="NCBI Taxonomy" id="330214"/>
    <lineage>
        <taxon>Bacteria</taxon>
        <taxon>Pseudomonadati</taxon>
        <taxon>Nitrospirota</taxon>
        <taxon>Nitrospiria</taxon>
        <taxon>Nitrospirales</taxon>
        <taxon>Nitrospiraceae</taxon>
        <taxon>Nitrospira</taxon>
    </lineage>
</organism>
<dbReference type="STRING" id="330214.NIDE4246"/>
<dbReference type="InterPro" id="IPR041916">
    <property type="entry name" value="Anti_sigma_zinc_sf"/>
</dbReference>
<keyword evidence="3" id="KW-1185">Reference proteome</keyword>
<dbReference type="eggNOG" id="COG5662">
    <property type="taxonomic scope" value="Bacteria"/>
</dbReference>
<proteinExistence type="predicted"/>
<evidence type="ECO:0000259" key="1">
    <source>
        <dbReference type="Pfam" id="PF13490"/>
    </source>
</evidence>
<dbReference type="OrthoDB" id="5421222at2"/>
<dbReference type="KEGG" id="nde:NIDE4246"/>
<dbReference type="Proteomes" id="UP000001660">
    <property type="component" value="Chromosome"/>
</dbReference>
<dbReference type="Pfam" id="PF13490">
    <property type="entry name" value="zf-HC2"/>
    <property type="match status" value="1"/>
</dbReference>
<feature type="domain" description="Putative zinc-finger" evidence="1">
    <location>
        <begin position="25"/>
        <end position="58"/>
    </location>
</feature>
<dbReference type="Gene3D" id="1.10.10.1320">
    <property type="entry name" value="Anti-sigma factor, zinc-finger domain"/>
    <property type="match status" value="1"/>
</dbReference>
<dbReference type="EMBL" id="FP929003">
    <property type="protein sequence ID" value="CBK43911.1"/>
    <property type="molecule type" value="Genomic_DNA"/>
</dbReference>
<evidence type="ECO:0000313" key="3">
    <source>
        <dbReference type="Proteomes" id="UP000001660"/>
    </source>
</evidence>
<dbReference type="InterPro" id="IPR027383">
    <property type="entry name" value="Znf_put"/>
</dbReference>
<reference evidence="2 3" key="1">
    <citation type="journal article" date="2010" name="Proc. Natl. Acad. Sci. U.S.A.">
        <title>A Nitrospira metagenome illuminates the physiology and evolution of globally important nitrite-oxidizing bacteria.</title>
        <authorList>
            <person name="Lucker S."/>
            <person name="Wagner M."/>
            <person name="Maixner F."/>
            <person name="Pelletier E."/>
            <person name="Koch H."/>
            <person name="Vacherie B."/>
            <person name="Rattei T."/>
            <person name="Sinninghe Damste J."/>
            <person name="Spieck E."/>
            <person name="Le Paslier D."/>
            <person name="Daims H."/>
        </authorList>
    </citation>
    <scope>NUCLEOTIDE SEQUENCE [LARGE SCALE GENOMIC DNA]</scope>
</reference>
<protein>
    <recommendedName>
        <fullName evidence="1">Putative zinc-finger domain-containing protein</fullName>
    </recommendedName>
</protein>
<accession>D8P8S9</accession>
<evidence type="ECO:0000313" key="2">
    <source>
        <dbReference type="EMBL" id="CBK43911.1"/>
    </source>
</evidence>
<name>D8P8S9_9BACT</name>